<feature type="compositionally biased region" description="Basic residues" evidence="1">
    <location>
        <begin position="82"/>
        <end position="100"/>
    </location>
</feature>
<dbReference type="AlphaFoldDB" id="A0A3N4JZD7"/>
<evidence type="ECO:0000256" key="1">
    <source>
        <dbReference type="SAM" id="MobiDB-lite"/>
    </source>
</evidence>
<reference evidence="2 3" key="1">
    <citation type="journal article" date="2018" name="Nat. Ecol. Evol.">
        <title>Pezizomycetes genomes reveal the molecular basis of ectomycorrhizal truffle lifestyle.</title>
        <authorList>
            <person name="Murat C."/>
            <person name="Payen T."/>
            <person name="Noel B."/>
            <person name="Kuo A."/>
            <person name="Morin E."/>
            <person name="Chen J."/>
            <person name="Kohler A."/>
            <person name="Krizsan K."/>
            <person name="Balestrini R."/>
            <person name="Da Silva C."/>
            <person name="Montanini B."/>
            <person name="Hainaut M."/>
            <person name="Levati E."/>
            <person name="Barry K.W."/>
            <person name="Belfiori B."/>
            <person name="Cichocki N."/>
            <person name="Clum A."/>
            <person name="Dockter R.B."/>
            <person name="Fauchery L."/>
            <person name="Guy J."/>
            <person name="Iotti M."/>
            <person name="Le Tacon F."/>
            <person name="Lindquist E.A."/>
            <person name="Lipzen A."/>
            <person name="Malagnac F."/>
            <person name="Mello A."/>
            <person name="Molinier V."/>
            <person name="Miyauchi S."/>
            <person name="Poulain J."/>
            <person name="Riccioni C."/>
            <person name="Rubini A."/>
            <person name="Sitrit Y."/>
            <person name="Splivallo R."/>
            <person name="Traeger S."/>
            <person name="Wang M."/>
            <person name="Zifcakova L."/>
            <person name="Wipf D."/>
            <person name="Zambonelli A."/>
            <person name="Paolocci F."/>
            <person name="Nowrousian M."/>
            <person name="Ottonello S."/>
            <person name="Baldrian P."/>
            <person name="Spatafora J.W."/>
            <person name="Henrissat B."/>
            <person name="Nagy L.G."/>
            <person name="Aury J.M."/>
            <person name="Wincker P."/>
            <person name="Grigoriev I.V."/>
            <person name="Bonfante P."/>
            <person name="Martin F.M."/>
        </authorList>
    </citation>
    <scope>NUCLEOTIDE SEQUENCE [LARGE SCALE GENOMIC DNA]</scope>
    <source>
        <strain evidence="2 3">120613-1</strain>
    </source>
</reference>
<accession>A0A3N4JZD7</accession>
<feature type="compositionally biased region" description="Basic residues" evidence="1">
    <location>
        <begin position="115"/>
        <end position="128"/>
    </location>
</feature>
<evidence type="ECO:0000313" key="3">
    <source>
        <dbReference type="Proteomes" id="UP000276215"/>
    </source>
</evidence>
<protein>
    <submittedName>
        <fullName evidence="2">Uncharacterized protein</fullName>
    </submittedName>
</protein>
<keyword evidence="3" id="KW-1185">Reference proteome</keyword>
<dbReference type="EMBL" id="ML120368">
    <property type="protein sequence ID" value="RPB02272.1"/>
    <property type="molecule type" value="Genomic_DNA"/>
</dbReference>
<gene>
    <name evidence="2" type="ORF">L873DRAFT_446941</name>
</gene>
<name>A0A3N4JZD7_9PEZI</name>
<proteinExistence type="predicted"/>
<sequence length="142" mass="16783">MVDGRVGYEWWVIANIIFVCPHSLLNQETRQQQQASRRPGEEDCGSLLIHQTMLFIHPIIPPTLLKTPRKRKQVTTGEPHTIPHHHRSKGRGKKRRKKKYLITNQREKSEGKEKEKKKKGKKRKKKNPRLPFPFSPIHRLTF</sequence>
<dbReference type="Proteomes" id="UP000276215">
    <property type="component" value="Unassembled WGS sequence"/>
</dbReference>
<organism evidence="2 3">
    <name type="scientific">Choiromyces venosus 120613-1</name>
    <dbReference type="NCBI Taxonomy" id="1336337"/>
    <lineage>
        <taxon>Eukaryota</taxon>
        <taxon>Fungi</taxon>
        <taxon>Dikarya</taxon>
        <taxon>Ascomycota</taxon>
        <taxon>Pezizomycotina</taxon>
        <taxon>Pezizomycetes</taxon>
        <taxon>Pezizales</taxon>
        <taxon>Tuberaceae</taxon>
        <taxon>Choiromyces</taxon>
    </lineage>
</organism>
<feature type="region of interest" description="Disordered" evidence="1">
    <location>
        <begin position="60"/>
        <end position="142"/>
    </location>
</feature>
<feature type="compositionally biased region" description="Basic and acidic residues" evidence="1">
    <location>
        <begin position="105"/>
        <end position="114"/>
    </location>
</feature>
<evidence type="ECO:0000313" key="2">
    <source>
        <dbReference type="EMBL" id="RPB02272.1"/>
    </source>
</evidence>